<evidence type="ECO:0000259" key="2">
    <source>
        <dbReference type="Pfam" id="PF12697"/>
    </source>
</evidence>
<dbReference type="RefSeq" id="XP_001791727.1">
    <property type="nucleotide sequence ID" value="XM_001791675.1"/>
</dbReference>
<evidence type="ECO:0000313" key="4">
    <source>
        <dbReference type="Proteomes" id="UP000663193"/>
    </source>
</evidence>
<protein>
    <recommendedName>
        <fullName evidence="2">AB hydrolase-1 domain-containing protein</fullName>
    </recommendedName>
</protein>
<dbReference type="Pfam" id="PF12697">
    <property type="entry name" value="Abhydrolase_6"/>
    <property type="match status" value="1"/>
</dbReference>
<accession>A0A7U2EUW9</accession>
<dbReference type="Gene3D" id="3.40.50.1820">
    <property type="entry name" value="alpha/beta hydrolase"/>
    <property type="match status" value="1"/>
</dbReference>
<evidence type="ECO:0000313" key="3">
    <source>
        <dbReference type="EMBL" id="QRC91564.1"/>
    </source>
</evidence>
<dbReference type="OMA" id="FCGGDCL"/>
<feature type="domain" description="AB hydrolase-1" evidence="2">
    <location>
        <begin position="95"/>
        <end position="229"/>
    </location>
</feature>
<name>A0A7U2EUW9_PHANO</name>
<feature type="chain" id="PRO_5034388439" description="AB hydrolase-1 domain-containing protein" evidence="1">
    <location>
        <begin position="19"/>
        <end position="441"/>
    </location>
</feature>
<keyword evidence="1" id="KW-0732">Signal</keyword>
<proteinExistence type="predicted"/>
<dbReference type="PANTHER" id="PTHR42886:SF87">
    <property type="entry name" value="AB HYDROLASE-1 DOMAIN-CONTAINING PROTEIN"/>
    <property type="match status" value="1"/>
</dbReference>
<dbReference type="PANTHER" id="PTHR42886">
    <property type="entry name" value="RE40534P-RELATED"/>
    <property type="match status" value="1"/>
</dbReference>
<dbReference type="AlphaFoldDB" id="A0A7U2EUW9"/>
<dbReference type="SUPFAM" id="SSF53474">
    <property type="entry name" value="alpha/beta-Hydrolases"/>
    <property type="match status" value="1"/>
</dbReference>
<keyword evidence="4" id="KW-1185">Reference proteome</keyword>
<evidence type="ECO:0000256" key="1">
    <source>
        <dbReference type="SAM" id="SignalP"/>
    </source>
</evidence>
<feature type="signal peptide" evidence="1">
    <location>
        <begin position="1"/>
        <end position="18"/>
    </location>
</feature>
<dbReference type="KEGG" id="pno:SNOG_01068"/>
<reference evidence="4" key="1">
    <citation type="journal article" date="2021" name="BMC Genomics">
        <title>Chromosome-level genome assembly and manually-curated proteome of model necrotroph Parastagonospora nodorum Sn15 reveals a genome-wide trove of candidate effector homologs, and redundancy of virulence-related functions within an accessory chromosome.</title>
        <authorList>
            <person name="Bertazzoni S."/>
            <person name="Jones D.A.B."/>
            <person name="Phan H.T."/>
            <person name="Tan K.-C."/>
            <person name="Hane J.K."/>
        </authorList>
    </citation>
    <scope>NUCLEOTIDE SEQUENCE [LARGE SCALE GENOMIC DNA]</scope>
    <source>
        <strain evidence="4">SN15 / ATCC MYA-4574 / FGSC 10173)</strain>
    </source>
</reference>
<dbReference type="EMBL" id="CP069023">
    <property type="protein sequence ID" value="QRC91564.1"/>
    <property type="molecule type" value="Genomic_DNA"/>
</dbReference>
<dbReference type="Proteomes" id="UP000663193">
    <property type="component" value="Chromosome 1"/>
</dbReference>
<dbReference type="InterPro" id="IPR029058">
    <property type="entry name" value="AB_hydrolase_fold"/>
</dbReference>
<dbReference type="InterPro" id="IPR000073">
    <property type="entry name" value="AB_hydrolase_1"/>
</dbReference>
<gene>
    <name evidence="3" type="ORF">JI435_010680</name>
</gene>
<dbReference type="OrthoDB" id="190201at2759"/>
<organism evidence="3 4">
    <name type="scientific">Phaeosphaeria nodorum (strain SN15 / ATCC MYA-4574 / FGSC 10173)</name>
    <name type="common">Glume blotch fungus</name>
    <name type="synonym">Parastagonospora nodorum</name>
    <dbReference type="NCBI Taxonomy" id="321614"/>
    <lineage>
        <taxon>Eukaryota</taxon>
        <taxon>Fungi</taxon>
        <taxon>Dikarya</taxon>
        <taxon>Ascomycota</taxon>
        <taxon>Pezizomycotina</taxon>
        <taxon>Dothideomycetes</taxon>
        <taxon>Pleosporomycetidae</taxon>
        <taxon>Pleosporales</taxon>
        <taxon>Pleosporineae</taxon>
        <taxon>Phaeosphaeriaceae</taxon>
        <taxon>Parastagonospora</taxon>
    </lineage>
</organism>
<dbReference type="VEuPathDB" id="FungiDB:JI435_010680"/>
<sequence>MAPINVFAPLLLAGIATARECTTFLIPVDISSRQGQFKKLPVESNLDTGAFATRYVEYQHNLTATLLEGYQTLKGSYNISAQYCCSDKSSGKIQLLTHGIGFDKTYWDLPYQNYNYSYVNTALASGYSTLAIDRFGIGNSSHGDPFNEIQAQAEVEALNAVTTKIRHGSIPEIGKAYEKVIHVGHSFGSVQSYWLSALYPNNTDGVILTGFSVAGQFLPYIVAGWNLHSARQNQPLRLGNSSNEGVRKLAAQYGMDNNLVPALQKVLKSAGVDLSEQEVWDEVATTEVLDLITGFNKTSFKYNYPSGYLVSSDLTSLQYAFLYPDNYDINLALMGEQTKQPVTTGELLTIGSSPSSSPFTGPVLVITGEHDVPFCGGNCYGKLPNSTAANIPAGVAAAYPGSKAFEAYIQPGTGHGLNFQYNATAGYQVIQDFLSRHGLGA</sequence>